<dbReference type="RefSeq" id="WP_115365712.1">
    <property type="nucleotide sequence ID" value="NZ_QBKA01000002.1"/>
</dbReference>
<dbReference type="Pfam" id="PF09822">
    <property type="entry name" value="ABC_transp_aux"/>
    <property type="match status" value="1"/>
</dbReference>
<gene>
    <name evidence="2" type="ORF">HME9302_00526</name>
</gene>
<keyword evidence="3" id="KW-1185">Reference proteome</keyword>
<sequence length="283" mass="30214">MTRTNSRIAIALGVLALAAMAVAGWGFATSRDGSRGLERERIGLMTSLPLYWPETRRFSDYLDDDTPPHWVRARLEERYRLEPLDTLAFQPIAGSEGTGRKGNGREGGGPLAGLSGLILAQPAGLTPAEYVALDNWVRGGGRVLVFADPMLTGHSGYPIGDPRRPQDAVLISPILTRWGLELTFDAAQAEGRSLVSLPDGAKLPVELFGTWLNNDPPGGEQVSQQGNAECSIMAEGLLADCAIGKGRALLIADAALLETPHEGEAGAREQTAFDALTVRAFQD</sequence>
<dbReference type="EMBL" id="QBKA01000002">
    <property type="protein sequence ID" value="RDC59339.1"/>
    <property type="molecule type" value="Genomic_DNA"/>
</dbReference>
<accession>A0A369Q8U1</accession>
<name>A0A369Q8U1_9SPHN</name>
<dbReference type="OrthoDB" id="7390937at2"/>
<evidence type="ECO:0000313" key="3">
    <source>
        <dbReference type="Proteomes" id="UP000253727"/>
    </source>
</evidence>
<evidence type="ECO:0000313" key="2">
    <source>
        <dbReference type="EMBL" id="RDC59339.1"/>
    </source>
</evidence>
<proteinExistence type="predicted"/>
<feature type="domain" description="ABC-type uncharacterised transport system" evidence="1">
    <location>
        <begin position="39"/>
        <end position="193"/>
    </location>
</feature>
<evidence type="ECO:0000259" key="1">
    <source>
        <dbReference type="Pfam" id="PF09822"/>
    </source>
</evidence>
<dbReference type="Proteomes" id="UP000253727">
    <property type="component" value="Unassembled WGS sequence"/>
</dbReference>
<protein>
    <recommendedName>
        <fullName evidence="1">ABC-type uncharacterized transport system domain-containing protein</fullName>
    </recommendedName>
</protein>
<organism evidence="2 3">
    <name type="scientific">Alteripontixanthobacter maritimus</name>
    <dbReference type="NCBI Taxonomy" id="2161824"/>
    <lineage>
        <taxon>Bacteria</taxon>
        <taxon>Pseudomonadati</taxon>
        <taxon>Pseudomonadota</taxon>
        <taxon>Alphaproteobacteria</taxon>
        <taxon>Sphingomonadales</taxon>
        <taxon>Erythrobacteraceae</taxon>
        <taxon>Alteripontixanthobacter</taxon>
    </lineage>
</organism>
<comment type="caution">
    <text evidence="2">The sequence shown here is derived from an EMBL/GenBank/DDBJ whole genome shotgun (WGS) entry which is preliminary data.</text>
</comment>
<dbReference type="AlphaFoldDB" id="A0A369Q8U1"/>
<dbReference type="InterPro" id="IPR019196">
    <property type="entry name" value="ABC_transp_unknown"/>
</dbReference>
<reference evidence="2 3" key="1">
    <citation type="submission" date="2018-04" db="EMBL/GenBank/DDBJ databases">
        <title>Altererythrobacter sp. HME9302 genome sequencing and assembly.</title>
        <authorList>
            <person name="Kang H."/>
            <person name="Kim H."/>
            <person name="Joh K."/>
        </authorList>
    </citation>
    <scope>NUCLEOTIDE SEQUENCE [LARGE SCALE GENOMIC DNA]</scope>
    <source>
        <strain evidence="2 3">HME9302</strain>
    </source>
</reference>